<dbReference type="PANTHER" id="PTHR43685">
    <property type="entry name" value="GLYCOSYLTRANSFERASE"/>
    <property type="match status" value="1"/>
</dbReference>
<dbReference type="Gene3D" id="3.90.550.10">
    <property type="entry name" value="Spore Coat Polysaccharide Biosynthesis Protein SpsA, Chain A"/>
    <property type="match status" value="2"/>
</dbReference>
<dbReference type="PANTHER" id="PTHR43685:SF2">
    <property type="entry name" value="GLYCOSYLTRANSFERASE 2-LIKE DOMAIN-CONTAINING PROTEIN"/>
    <property type="match status" value="1"/>
</dbReference>
<dbReference type="InterPro" id="IPR029044">
    <property type="entry name" value="Nucleotide-diphossugar_trans"/>
</dbReference>
<comment type="caution">
    <text evidence="2">The sequence shown here is derived from an EMBL/GenBank/DDBJ whole genome shotgun (WGS) entry which is preliminary data.</text>
</comment>
<name>A0A7V4TZ47_CALAY</name>
<dbReference type="CDD" id="cd00761">
    <property type="entry name" value="Glyco_tranf_GTA_type"/>
    <property type="match status" value="2"/>
</dbReference>
<protein>
    <submittedName>
        <fullName evidence="2">Glycosyltransferase family 2 protein</fullName>
    </submittedName>
</protein>
<accession>A0A7V4TZ47</accession>
<evidence type="ECO:0000259" key="1">
    <source>
        <dbReference type="Pfam" id="PF00535"/>
    </source>
</evidence>
<proteinExistence type="predicted"/>
<dbReference type="GO" id="GO:0044010">
    <property type="term" value="P:single-species biofilm formation"/>
    <property type="evidence" value="ECO:0007669"/>
    <property type="project" value="TreeGrafter"/>
</dbReference>
<dbReference type="Proteomes" id="UP000885779">
    <property type="component" value="Unassembled WGS sequence"/>
</dbReference>
<feature type="domain" description="Glycosyltransferase 2-like" evidence="1">
    <location>
        <begin position="265"/>
        <end position="382"/>
    </location>
</feature>
<reference evidence="2" key="1">
    <citation type="journal article" date="2020" name="mSystems">
        <title>Genome- and Community-Level Interaction Insights into Carbon Utilization and Element Cycling Functions of Hydrothermarchaeota in Hydrothermal Sediment.</title>
        <authorList>
            <person name="Zhou Z."/>
            <person name="Liu Y."/>
            <person name="Xu W."/>
            <person name="Pan J."/>
            <person name="Luo Z.H."/>
            <person name="Li M."/>
        </authorList>
    </citation>
    <scope>NUCLEOTIDE SEQUENCE [LARGE SCALE GENOMIC DNA]</scope>
    <source>
        <strain evidence="2">HyVt-577</strain>
    </source>
</reference>
<dbReference type="AlphaFoldDB" id="A0A7V4TZ47"/>
<evidence type="ECO:0000313" key="2">
    <source>
        <dbReference type="EMBL" id="HGY55045.1"/>
    </source>
</evidence>
<dbReference type="InterPro" id="IPR001173">
    <property type="entry name" value="Glyco_trans_2-like"/>
</dbReference>
<dbReference type="InterPro" id="IPR050834">
    <property type="entry name" value="Glycosyltransf_2"/>
</dbReference>
<sequence length="521" mass="58632">MGTNKASVVLHCNDSNLPHLAETLKTICTQTTPPDEVLVLCESDPQPLRAQENTFNPHNVSLSFLEVANEATLGRQLNTAFKKVNSPFILYLDNRSDAIFLKQGAHDLFLLAAQRNPDFSLIYSDYELQQDSSVKEIHLLKHHRGRVRDNQDYGKVFFISRQALQEAGYADENLKTNTLYDLRLKLSEKHELVHIANRYAGSLYRAIAEEKSHNVFDYLLAGKESQLEAEAVLSGHLKRIGAYLEPGAHYGPRPAEPSSAELKASVIIPVNNRPDFIGTAIESVQAQTVKEVEAIIVVNGGYDDPTIGEVKRYMPGGDKYDGNKPSVQLLVYEINNLGLCLNMGARAARGAYYVQLDSDDRLKPDAVEKILQVYESDPNIGMVIGSYEVWEKQPSGEITRMEDLPVVTHDEWTDENGRNNLLRINGAGAPRSIPIVLIRQIGFSVNEEPFARNYGEDYNMVLFISERHRIGRVWEAIYEVIRHEGGTDHSIDQATIDRNDEAKDYMRLEAIQRRIKLNAES</sequence>
<organism evidence="2">
    <name type="scientific">Caldithrix abyssi</name>
    <dbReference type="NCBI Taxonomy" id="187145"/>
    <lineage>
        <taxon>Bacteria</taxon>
        <taxon>Pseudomonadati</taxon>
        <taxon>Calditrichota</taxon>
        <taxon>Calditrichia</taxon>
        <taxon>Calditrichales</taxon>
        <taxon>Calditrichaceae</taxon>
        <taxon>Caldithrix</taxon>
    </lineage>
</organism>
<gene>
    <name evidence="2" type="ORF">ENK44_05045</name>
</gene>
<dbReference type="Pfam" id="PF00535">
    <property type="entry name" value="Glycos_transf_2"/>
    <property type="match status" value="1"/>
</dbReference>
<dbReference type="EMBL" id="DRQG01000044">
    <property type="protein sequence ID" value="HGY55045.1"/>
    <property type="molecule type" value="Genomic_DNA"/>
</dbReference>
<dbReference type="SUPFAM" id="SSF53448">
    <property type="entry name" value="Nucleotide-diphospho-sugar transferases"/>
    <property type="match status" value="2"/>
</dbReference>